<comment type="similarity">
    <text evidence="2">Belongs to the seminal plasma protein family.</text>
</comment>
<dbReference type="GO" id="GO:0008201">
    <property type="term" value="F:heparin binding"/>
    <property type="evidence" value="ECO:0007669"/>
    <property type="project" value="TreeGrafter"/>
</dbReference>
<dbReference type="PROSITE" id="PS51092">
    <property type="entry name" value="FN2_2"/>
    <property type="match status" value="1"/>
</dbReference>
<dbReference type="CDD" id="cd00062">
    <property type="entry name" value="FN2"/>
    <property type="match status" value="1"/>
</dbReference>
<feature type="disulfide bond" evidence="6">
    <location>
        <begin position="30"/>
        <end position="56"/>
    </location>
</feature>
<evidence type="ECO:0000256" key="4">
    <source>
        <dbReference type="ARBA" id="ARBA00022737"/>
    </source>
</evidence>
<dbReference type="Gene3D" id="2.10.10.10">
    <property type="entry name" value="Fibronectin, type II, collagen-binding"/>
    <property type="match status" value="1"/>
</dbReference>
<dbReference type="Pfam" id="PF00040">
    <property type="entry name" value="fn2"/>
    <property type="match status" value="1"/>
</dbReference>
<dbReference type="Ensembl" id="ENSNBRT00000014296.1">
    <property type="protein sequence ID" value="ENSNBRP00000013916.1"/>
    <property type="gene ID" value="ENSNBRG00000010760.1"/>
</dbReference>
<evidence type="ECO:0000313" key="10">
    <source>
        <dbReference type="Proteomes" id="UP000261580"/>
    </source>
</evidence>
<dbReference type="GeneTree" id="ENSGT00940000177582"/>
<keyword evidence="10" id="KW-1185">Reference proteome</keyword>
<dbReference type="STRING" id="32507.ENSNBRP00000013916"/>
<dbReference type="GO" id="GO:0005576">
    <property type="term" value="C:extracellular region"/>
    <property type="evidence" value="ECO:0007669"/>
    <property type="project" value="UniProtKB-SubCell"/>
</dbReference>
<dbReference type="InterPro" id="IPR013806">
    <property type="entry name" value="Kringle-like"/>
</dbReference>
<keyword evidence="7" id="KW-0732">Signal</keyword>
<keyword evidence="3" id="KW-0964">Secreted</keyword>
<dbReference type="Bgee" id="ENSNBRG00000010760">
    <property type="expression patterns" value="Expressed in mesonephros and 4 other cell types or tissues"/>
</dbReference>
<keyword evidence="5 6" id="KW-1015">Disulfide bond</keyword>
<reference evidence="9" key="2">
    <citation type="submission" date="2025-09" db="UniProtKB">
        <authorList>
            <consortium name="Ensembl"/>
        </authorList>
    </citation>
    <scope>IDENTIFICATION</scope>
</reference>
<name>A0A3Q4GXE3_NEOBR</name>
<accession>A0A3Q4GXE3</accession>
<dbReference type="InterPro" id="IPR051666">
    <property type="entry name" value="SP_Capacitation_Regulator"/>
</dbReference>
<feature type="chain" id="PRO_5018691804" description="Fibronectin type-II domain-containing protein" evidence="7">
    <location>
        <begin position="28"/>
        <end position="98"/>
    </location>
</feature>
<dbReference type="PANTHER" id="PTHR22918:SF1">
    <property type="entry name" value="FIBRONECTIN TYPE-II DOMAIN-CONTAINING PROTEIN"/>
    <property type="match status" value="1"/>
</dbReference>
<dbReference type="PRINTS" id="PR00013">
    <property type="entry name" value="FNTYPEII"/>
</dbReference>
<evidence type="ECO:0000256" key="7">
    <source>
        <dbReference type="SAM" id="SignalP"/>
    </source>
</evidence>
<proteinExistence type="inferred from homology"/>
<evidence type="ECO:0000256" key="1">
    <source>
        <dbReference type="ARBA" id="ARBA00004613"/>
    </source>
</evidence>
<reference evidence="9" key="1">
    <citation type="submission" date="2025-08" db="UniProtKB">
        <authorList>
            <consortium name="Ensembl"/>
        </authorList>
    </citation>
    <scope>IDENTIFICATION</scope>
</reference>
<dbReference type="AlphaFoldDB" id="A0A3Q4GXE3"/>
<dbReference type="SMART" id="SM00059">
    <property type="entry name" value="FN2"/>
    <property type="match status" value="1"/>
</dbReference>
<keyword evidence="4" id="KW-0677">Repeat</keyword>
<dbReference type="InterPro" id="IPR000562">
    <property type="entry name" value="FN_type2_dom"/>
</dbReference>
<dbReference type="Proteomes" id="UP000261580">
    <property type="component" value="Unassembled WGS sequence"/>
</dbReference>
<evidence type="ECO:0000256" key="6">
    <source>
        <dbReference type="PROSITE-ProRule" id="PRU00479"/>
    </source>
</evidence>
<dbReference type="SUPFAM" id="SSF57440">
    <property type="entry name" value="Kringle-like"/>
    <property type="match status" value="1"/>
</dbReference>
<evidence type="ECO:0000256" key="2">
    <source>
        <dbReference type="ARBA" id="ARBA00010011"/>
    </source>
</evidence>
<comment type="subcellular location">
    <subcellularLocation>
        <location evidence="1">Secreted</location>
    </subcellularLocation>
</comment>
<feature type="signal peptide" evidence="7">
    <location>
        <begin position="1"/>
        <end position="27"/>
    </location>
</feature>
<dbReference type="GO" id="GO:0009986">
    <property type="term" value="C:cell surface"/>
    <property type="evidence" value="ECO:0007669"/>
    <property type="project" value="TreeGrafter"/>
</dbReference>
<dbReference type="PANTHER" id="PTHR22918">
    <property type="entry name" value="SEMINAL PLASMA PROTEIN"/>
    <property type="match status" value="1"/>
</dbReference>
<sequence length="98" mass="11707">SMFMFINLLEFCVFLLFFFQCLGNGAGRPCMFPFYYESNWYSECTAIDSPGNRKWCAVETKYDHGQFWGYCPTNCKYTTILIQVFRVISRTWTSKFKY</sequence>
<evidence type="ECO:0000256" key="3">
    <source>
        <dbReference type="ARBA" id="ARBA00022525"/>
    </source>
</evidence>
<feature type="disulfide bond" evidence="6">
    <location>
        <begin position="44"/>
        <end position="71"/>
    </location>
</feature>
<organism evidence="9 10">
    <name type="scientific">Neolamprologus brichardi</name>
    <name type="common">Fairy cichlid</name>
    <name type="synonym">Lamprologus brichardi</name>
    <dbReference type="NCBI Taxonomy" id="32507"/>
    <lineage>
        <taxon>Eukaryota</taxon>
        <taxon>Metazoa</taxon>
        <taxon>Chordata</taxon>
        <taxon>Craniata</taxon>
        <taxon>Vertebrata</taxon>
        <taxon>Euteleostomi</taxon>
        <taxon>Actinopterygii</taxon>
        <taxon>Neopterygii</taxon>
        <taxon>Teleostei</taxon>
        <taxon>Neoteleostei</taxon>
        <taxon>Acanthomorphata</taxon>
        <taxon>Ovalentaria</taxon>
        <taxon>Cichlomorphae</taxon>
        <taxon>Cichliformes</taxon>
        <taxon>Cichlidae</taxon>
        <taxon>African cichlids</taxon>
        <taxon>Pseudocrenilabrinae</taxon>
        <taxon>Lamprologini</taxon>
        <taxon>Neolamprologus</taxon>
    </lineage>
</organism>
<protein>
    <recommendedName>
        <fullName evidence="8">Fibronectin type-II domain-containing protein</fullName>
    </recommendedName>
</protein>
<evidence type="ECO:0000259" key="8">
    <source>
        <dbReference type="PROSITE" id="PS51092"/>
    </source>
</evidence>
<dbReference type="InterPro" id="IPR036943">
    <property type="entry name" value="FN_type2_sf"/>
</dbReference>
<evidence type="ECO:0000313" key="9">
    <source>
        <dbReference type="Ensembl" id="ENSNBRP00000013916.1"/>
    </source>
</evidence>
<feature type="domain" description="Fibronectin type-II" evidence="8">
    <location>
        <begin position="25"/>
        <end position="73"/>
    </location>
</feature>
<dbReference type="OMA" id="FENEGNW"/>
<evidence type="ECO:0000256" key="5">
    <source>
        <dbReference type="ARBA" id="ARBA00023157"/>
    </source>
</evidence>